<gene>
    <name evidence="1" type="ORF">FA95DRAFT_1455736</name>
</gene>
<evidence type="ECO:0000313" key="2">
    <source>
        <dbReference type="Proteomes" id="UP000814033"/>
    </source>
</evidence>
<feature type="non-terminal residue" evidence="1">
    <location>
        <position position="1"/>
    </location>
</feature>
<dbReference type="EMBL" id="MU276239">
    <property type="protein sequence ID" value="KAI0040002.1"/>
    <property type="molecule type" value="Genomic_DNA"/>
</dbReference>
<accession>A0ACB8R7Y7</accession>
<reference evidence="1" key="1">
    <citation type="submission" date="2021-02" db="EMBL/GenBank/DDBJ databases">
        <authorList>
            <consortium name="DOE Joint Genome Institute"/>
            <person name="Ahrendt S."/>
            <person name="Looney B.P."/>
            <person name="Miyauchi S."/>
            <person name="Morin E."/>
            <person name="Drula E."/>
            <person name="Courty P.E."/>
            <person name="Chicoki N."/>
            <person name="Fauchery L."/>
            <person name="Kohler A."/>
            <person name="Kuo A."/>
            <person name="Labutti K."/>
            <person name="Pangilinan J."/>
            <person name="Lipzen A."/>
            <person name="Riley R."/>
            <person name="Andreopoulos W."/>
            <person name="He G."/>
            <person name="Johnson J."/>
            <person name="Barry K.W."/>
            <person name="Grigoriev I.V."/>
            <person name="Nagy L."/>
            <person name="Hibbett D."/>
            <person name="Henrissat B."/>
            <person name="Matheny P.B."/>
            <person name="Labbe J."/>
            <person name="Martin F."/>
        </authorList>
    </citation>
    <scope>NUCLEOTIDE SEQUENCE</scope>
    <source>
        <strain evidence="1">FP105234-sp</strain>
    </source>
</reference>
<sequence length="90" mass="10360">VNTELTLIRAWTNFRPDFPLTIRVVPKWHLLGHKDDCKFLNSPDVTPGCGMTEGEAPERRWAVQNSLGYRHDTHNVHNGDFNMQKIFTIG</sequence>
<comment type="caution">
    <text evidence="1">The sequence shown here is derived from an EMBL/GenBank/DDBJ whole genome shotgun (WGS) entry which is preliminary data.</text>
</comment>
<dbReference type="Proteomes" id="UP000814033">
    <property type="component" value="Unassembled WGS sequence"/>
</dbReference>
<proteinExistence type="predicted"/>
<evidence type="ECO:0000313" key="1">
    <source>
        <dbReference type="EMBL" id="KAI0040002.1"/>
    </source>
</evidence>
<name>A0ACB8R7Y7_9AGAM</name>
<feature type="non-terminal residue" evidence="1">
    <location>
        <position position="90"/>
    </location>
</feature>
<reference evidence="1" key="2">
    <citation type="journal article" date="2022" name="New Phytol.">
        <title>Evolutionary transition to the ectomycorrhizal habit in the genomes of a hyperdiverse lineage of mushroom-forming fungi.</title>
        <authorList>
            <person name="Looney B."/>
            <person name="Miyauchi S."/>
            <person name="Morin E."/>
            <person name="Drula E."/>
            <person name="Courty P.E."/>
            <person name="Kohler A."/>
            <person name="Kuo A."/>
            <person name="LaButti K."/>
            <person name="Pangilinan J."/>
            <person name="Lipzen A."/>
            <person name="Riley R."/>
            <person name="Andreopoulos W."/>
            <person name="He G."/>
            <person name="Johnson J."/>
            <person name="Nolan M."/>
            <person name="Tritt A."/>
            <person name="Barry K.W."/>
            <person name="Grigoriev I.V."/>
            <person name="Nagy L.G."/>
            <person name="Hibbett D."/>
            <person name="Henrissat B."/>
            <person name="Matheny P.B."/>
            <person name="Labbe J."/>
            <person name="Martin F.M."/>
        </authorList>
    </citation>
    <scope>NUCLEOTIDE SEQUENCE</scope>
    <source>
        <strain evidence="1">FP105234-sp</strain>
    </source>
</reference>
<keyword evidence="2" id="KW-1185">Reference proteome</keyword>
<protein>
    <submittedName>
        <fullName evidence="1">Uncharacterized protein</fullName>
    </submittedName>
</protein>
<organism evidence="1 2">
    <name type="scientific">Auriscalpium vulgare</name>
    <dbReference type="NCBI Taxonomy" id="40419"/>
    <lineage>
        <taxon>Eukaryota</taxon>
        <taxon>Fungi</taxon>
        <taxon>Dikarya</taxon>
        <taxon>Basidiomycota</taxon>
        <taxon>Agaricomycotina</taxon>
        <taxon>Agaricomycetes</taxon>
        <taxon>Russulales</taxon>
        <taxon>Auriscalpiaceae</taxon>
        <taxon>Auriscalpium</taxon>
    </lineage>
</organism>